<dbReference type="Proteomes" id="UP000285794">
    <property type="component" value="Unassembled WGS sequence"/>
</dbReference>
<accession>A0A425XZZ7</accession>
<feature type="transmembrane region" description="Helical" evidence="8">
    <location>
        <begin position="137"/>
        <end position="154"/>
    </location>
</feature>
<keyword evidence="7" id="KW-0479">Metal-binding</keyword>
<dbReference type="InterPro" id="IPR005744">
    <property type="entry name" value="Hy-lIII"/>
</dbReference>
<feature type="transmembrane region" description="Helical" evidence="8">
    <location>
        <begin position="111"/>
        <end position="130"/>
    </location>
</feature>
<feature type="transmembrane region" description="Helical" evidence="8">
    <location>
        <begin position="192"/>
        <end position="214"/>
    </location>
</feature>
<evidence type="ECO:0000256" key="2">
    <source>
        <dbReference type="ARBA" id="ARBA00008488"/>
    </source>
</evidence>
<dbReference type="PANTHER" id="PTHR20855">
    <property type="entry name" value="ADIPOR/PROGESTIN RECEPTOR-RELATED"/>
    <property type="match status" value="1"/>
</dbReference>
<feature type="transmembrane region" description="Helical" evidence="8">
    <location>
        <begin position="49"/>
        <end position="69"/>
    </location>
</feature>
<evidence type="ECO:0000313" key="9">
    <source>
        <dbReference type="EMBL" id="RRG21035.1"/>
    </source>
</evidence>
<evidence type="ECO:0000256" key="7">
    <source>
        <dbReference type="PIRSR" id="PIRSR604254-1"/>
    </source>
</evidence>
<organism evidence="9 10">
    <name type="scientific">Ancylomarina euxinus</name>
    <dbReference type="NCBI Taxonomy" id="2283627"/>
    <lineage>
        <taxon>Bacteria</taxon>
        <taxon>Pseudomonadati</taxon>
        <taxon>Bacteroidota</taxon>
        <taxon>Bacteroidia</taxon>
        <taxon>Marinilabiliales</taxon>
        <taxon>Marinifilaceae</taxon>
        <taxon>Ancylomarina</taxon>
    </lineage>
</organism>
<dbReference type="GO" id="GO:0140911">
    <property type="term" value="F:pore-forming activity"/>
    <property type="evidence" value="ECO:0007669"/>
    <property type="project" value="InterPro"/>
</dbReference>
<evidence type="ECO:0000313" key="10">
    <source>
        <dbReference type="Proteomes" id="UP000285794"/>
    </source>
</evidence>
<dbReference type="EMBL" id="QQWG01000010">
    <property type="protein sequence ID" value="RRG21035.1"/>
    <property type="molecule type" value="Genomic_DNA"/>
</dbReference>
<protein>
    <submittedName>
        <fullName evidence="9">Hemolysin III family protein</fullName>
    </submittedName>
</protein>
<feature type="binding site" evidence="7">
    <location>
        <position position="70"/>
    </location>
    <ligand>
        <name>Zn(2+)</name>
        <dbReference type="ChEBI" id="CHEBI:29105"/>
    </ligand>
</feature>
<keyword evidence="3" id="KW-1003">Cell membrane</keyword>
<comment type="subcellular location">
    <subcellularLocation>
        <location evidence="1">Cell membrane</location>
        <topology evidence="1">Multi-pass membrane protein</topology>
    </subcellularLocation>
</comment>
<evidence type="ECO:0000256" key="1">
    <source>
        <dbReference type="ARBA" id="ARBA00004651"/>
    </source>
</evidence>
<evidence type="ECO:0000256" key="4">
    <source>
        <dbReference type="ARBA" id="ARBA00022692"/>
    </source>
</evidence>
<feature type="binding site" evidence="7">
    <location>
        <position position="196"/>
    </location>
    <ligand>
        <name>Zn(2+)</name>
        <dbReference type="ChEBI" id="CHEBI:29105"/>
    </ligand>
</feature>
<keyword evidence="5 8" id="KW-1133">Transmembrane helix</keyword>
<comment type="caution">
    <text evidence="9">The sequence shown here is derived from an EMBL/GenBank/DDBJ whole genome shotgun (WGS) entry which is preliminary data.</text>
</comment>
<gene>
    <name evidence="9" type="ORF">DWB61_11035</name>
</gene>
<proteinExistence type="inferred from homology"/>
<feature type="transmembrane region" description="Helical" evidence="8">
    <location>
        <begin position="166"/>
        <end position="185"/>
    </location>
</feature>
<reference evidence="9 10" key="1">
    <citation type="submission" date="2018-07" db="EMBL/GenBank/DDBJ databases">
        <title>Draft genome sequence of Ancylomarina sp. M1P.</title>
        <authorList>
            <person name="Yadav S."/>
            <person name="Villanueva L."/>
            <person name="Damste J.S.S."/>
        </authorList>
    </citation>
    <scope>NUCLEOTIDE SEQUENCE [LARGE SCALE GENOMIC DNA]</scope>
    <source>
        <strain evidence="9 10">M1P</strain>
    </source>
</reference>
<feature type="transmembrane region" description="Helical" evidence="8">
    <location>
        <begin position="81"/>
        <end position="105"/>
    </location>
</feature>
<dbReference type="OrthoDB" id="9813689at2"/>
<keyword evidence="4 8" id="KW-0812">Transmembrane</keyword>
<dbReference type="GO" id="GO:0005886">
    <property type="term" value="C:plasma membrane"/>
    <property type="evidence" value="ECO:0007669"/>
    <property type="project" value="UniProtKB-SubCell"/>
</dbReference>
<dbReference type="GO" id="GO:0046872">
    <property type="term" value="F:metal ion binding"/>
    <property type="evidence" value="ECO:0007669"/>
    <property type="project" value="UniProtKB-KW"/>
</dbReference>
<keyword evidence="6 8" id="KW-0472">Membrane</keyword>
<dbReference type="Pfam" id="PF03006">
    <property type="entry name" value="HlyIII"/>
    <property type="match status" value="1"/>
</dbReference>
<dbReference type="NCBIfam" id="TIGR01065">
    <property type="entry name" value="hlyIII"/>
    <property type="match status" value="1"/>
</dbReference>
<evidence type="ECO:0000256" key="8">
    <source>
        <dbReference type="SAM" id="Phobius"/>
    </source>
</evidence>
<comment type="similarity">
    <text evidence="2">Belongs to the UPF0073 (Hly-III) family.</text>
</comment>
<dbReference type="AlphaFoldDB" id="A0A425XZZ7"/>
<evidence type="ECO:0000256" key="6">
    <source>
        <dbReference type="ARBA" id="ARBA00023136"/>
    </source>
</evidence>
<evidence type="ECO:0000256" key="3">
    <source>
        <dbReference type="ARBA" id="ARBA00022475"/>
    </source>
</evidence>
<dbReference type="InterPro" id="IPR004254">
    <property type="entry name" value="AdipoR/HlyIII-related"/>
</dbReference>
<keyword evidence="7" id="KW-0862">Zinc</keyword>
<feature type="binding site" evidence="7">
    <location>
        <position position="192"/>
    </location>
    <ligand>
        <name>Zn(2+)</name>
        <dbReference type="ChEBI" id="CHEBI:29105"/>
    </ligand>
</feature>
<sequence>MMQNPKNKTYSPLEEKINIYSHALGFIASFIGTLFLIRKAYLSGDMAQMVSFGIFGLSMMILFAASTLYHRAKEPDKRSRLRIFDHAAIYVLIAGTYTPFCLLTLPEKTGLIVFIVVWVFALVGITIKLFFTGRFSLLSTLMYLFMGWMVIFIIKPLYQHLSTEGLTWLFSGGLAYTIGAILYSIKRIPFNHAIFHILVLLGCFCHYMGIYLYVS</sequence>
<name>A0A425XZZ7_9BACT</name>
<keyword evidence="10" id="KW-1185">Reference proteome</keyword>
<feature type="transmembrane region" description="Helical" evidence="8">
    <location>
        <begin position="20"/>
        <end position="37"/>
    </location>
</feature>
<evidence type="ECO:0000256" key="5">
    <source>
        <dbReference type="ARBA" id="ARBA00022989"/>
    </source>
</evidence>
<dbReference type="PANTHER" id="PTHR20855:SF3">
    <property type="entry name" value="LD03007P"/>
    <property type="match status" value="1"/>
</dbReference>